<dbReference type="EMBL" id="HBUF01253363">
    <property type="protein sequence ID" value="CAG6680820.1"/>
    <property type="molecule type" value="Transcribed_RNA"/>
</dbReference>
<reference evidence="1" key="1">
    <citation type="submission" date="2021-05" db="EMBL/GenBank/DDBJ databases">
        <authorList>
            <person name="Alioto T."/>
            <person name="Alioto T."/>
            <person name="Gomez Garrido J."/>
        </authorList>
    </citation>
    <scope>NUCLEOTIDE SEQUENCE</scope>
</reference>
<proteinExistence type="predicted"/>
<dbReference type="EMBL" id="HBUF01253361">
    <property type="protein sequence ID" value="CAG6680819.1"/>
    <property type="molecule type" value="Transcribed_RNA"/>
</dbReference>
<organism evidence="1">
    <name type="scientific">Cacopsylla melanoneura</name>
    <dbReference type="NCBI Taxonomy" id="428564"/>
    <lineage>
        <taxon>Eukaryota</taxon>
        <taxon>Metazoa</taxon>
        <taxon>Ecdysozoa</taxon>
        <taxon>Arthropoda</taxon>
        <taxon>Hexapoda</taxon>
        <taxon>Insecta</taxon>
        <taxon>Pterygota</taxon>
        <taxon>Neoptera</taxon>
        <taxon>Paraneoptera</taxon>
        <taxon>Hemiptera</taxon>
        <taxon>Sternorrhyncha</taxon>
        <taxon>Psylloidea</taxon>
        <taxon>Psyllidae</taxon>
        <taxon>Psyllinae</taxon>
        <taxon>Cacopsylla</taxon>
    </lineage>
</organism>
<dbReference type="AlphaFoldDB" id="A0A8D8T719"/>
<evidence type="ECO:0000313" key="1">
    <source>
        <dbReference type="EMBL" id="CAG6680819.1"/>
    </source>
</evidence>
<protein>
    <submittedName>
        <fullName evidence="1">Uncharacterized protein</fullName>
    </submittedName>
</protein>
<sequence length="100" mass="10410">MEVFGCVPLDSKTRHAGVVGVWGCGPAGRACSPPVSPPPQNKFAVKSSSIIRQSSISKLINTAVSKRCGITGNGDIQCCCSECQVSNVVQQYRVAAASVK</sequence>
<accession>A0A8D8T719</accession>
<name>A0A8D8T719_9HEMI</name>